<protein>
    <recommendedName>
        <fullName evidence="6">Dioxygenase</fullName>
        <ecNumber evidence="6">1.13.11.-</ecNumber>
    </recommendedName>
</protein>
<dbReference type="PANTHER" id="PTHR10543:SF89">
    <property type="entry name" value="CAROTENOID 9,10(9',10')-CLEAVAGE DIOXYGENASE 1"/>
    <property type="match status" value="1"/>
</dbReference>
<evidence type="ECO:0000256" key="3">
    <source>
        <dbReference type="ARBA" id="ARBA00023002"/>
    </source>
</evidence>
<evidence type="ECO:0000256" key="4">
    <source>
        <dbReference type="ARBA" id="ARBA00023004"/>
    </source>
</evidence>
<evidence type="ECO:0000256" key="7">
    <source>
        <dbReference type="SAM" id="MobiDB-lite"/>
    </source>
</evidence>
<dbReference type="PANTHER" id="PTHR10543">
    <property type="entry name" value="BETA-CAROTENE DIOXYGENASE"/>
    <property type="match status" value="1"/>
</dbReference>
<feature type="binding site" evidence="5">
    <location>
        <position position="89"/>
    </location>
    <ligand>
        <name>Fe cation</name>
        <dbReference type="ChEBI" id="CHEBI:24875"/>
        <note>catalytic</note>
    </ligand>
</feature>
<dbReference type="KEGG" id="nah:F5544_20725"/>
<keyword evidence="3 6" id="KW-0560">Oxidoreductase</keyword>
<feature type="binding site" evidence="5">
    <location>
        <position position="330"/>
    </location>
    <ligand>
        <name>Fe cation</name>
        <dbReference type="ChEBI" id="CHEBI:24875"/>
        <note>catalytic</note>
    </ligand>
</feature>
<dbReference type="EC" id="1.13.11.-" evidence="6"/>
<keyword evidence="6 8" id="KW-0223">Dioxygenase</keyword>
<evidence type="ECO:0000256" key="6">
    <source>
        <dbReference type="RuleBase" id="RU364048"/>
    </source>
</evidence>
<feature type="binding site" evidence="5">
    <location>
        <position position="39"/>
    </location>
    <ligand>
        <name>Fe cation</name>
        <dbReference type="ChEBI" id="CHEBI:24875"/>
        <note>catalytic</note>
    </ligand>
</feature>
<dbReference type="Pfam" id="PF03055">
    <property type="entry name" value="RPE65"/>
    <property type="match status" value="1"/>
</dbReference>
<evidence type="ECO:0000256" key="1">
    <source>
        <dbReference type="ARBA" id="ARBA00006787"/>
    </source>
</evidence>
<keyword evidence="2 5" id="KW-0479">Metal-binding</keyword>
<name>A0A6G9YFK3_9NOCA</name>
<dbReference type="InterPro" id="IPR004294">
    <property type="entry name" value="Carotenoid_Oase"/>
</dbReference>
<evidence type="ECO:0000313" key="8">
    <source>
        <dbReference type="EMBL" id="QIS12009.1"/>
    </source>
</evidence>
<gene>
    <name evidence="8" type="ORF">F5544_20725</name>
</gene>
<accession>A0A6G9YFK3</accession>
<comment type="cofactor">
    <cofactor evidence="5 6">
        <name>Fe(2+)</name>
        <dbReference type="ChEBI" id="CHEBI:29033"/>
    </cofactor>
    <text evidence="5 6">Binds 1 Fe(2+) ion per subunit.</text>
</comment>
<sequence>MPGAFSPSTRCSTPTNSPPIWTPSGRTTSTAACTPMTAHPKIDPVTGEMHFFGAPMRQTQLTYHRVAATGELTHSLPIALTDQEMPMMHDFAVTTNHIVWLDLSVVWDRESQRTGFPNWSEAHQPRIGVMPRDAASDREIRWFPVRPRWAWHIGNAYEDAAGRIVVDGISGDAAGWAGMTAIFRGTGDPRGVGHLYRWTLDPATGQATEQQLDDIATEFPTVNDANVGRPHRYLYSPTTPLAPVGDNLVTKHDLATGARTVHRLDPEIVSGETVFVAARNARNEDDGYLMSIAHHRTRDQAALLILDASDPGRPPIATVHLPRRVPYGYHGHWIPDVG</sequence>
<dbReference type="GO" id="GO:0010436">
    <property type="term" value="F:carotenoid dioxygenase activity"/>
    <property type="evidence" value="ECO:0007669"/>
    <property type="project" value="TreeGrafter"/>
</dbReference>
<organism evidence="8 9">
    <name type="scientific">Nocardia arthritidis</name>
    <dbReference type="NCBI Taxonomy" id="228602"/>
    <lineage>
        <taxon>Bacteria</taxon>
        <taxon>Bacillati</taxon>
        <taxon>Actinomycetota</taxon>
        <taxon>Actinomycetes</taxon>
        <taxon>Mycobacteriales</taxon>
        <taxon>Nocardiaceae</taxon>
        <taxon>Nocardia</taxon>
    </lineage>
</organism>
<evidence type="ECO:0000256" key="5">
    <source>
        <dbReference type="PIRSR" id="PIRSR604294-1"/>
    </source>
</evidence>
<reference evidence="8 9" key="1">
    <citation type="journal article" date="2019" name="ACS Chem. Biol.">
        <title>Identification and Mobilization of a Cryptic Antibiotic Biosynthesis Gene Locus from a Human-Pathogenic Nocardia Isolate.</title>
        <authorList>
            <person name="Herisse M."/>
            <person name="Ishida K."/>
            <person name="Porter J.L."/>
            <person name="Howden B."/>
            <person name="Hertweck C."/>
            <person name="Stinear T.P."/>
            <person name="Pidot S.J."/>
        </authorList>
    </citation>
    <scope>NUCLEOTIDE SEQUENCE [LARGE SCALE GENOMIC DNA]</scope>
    <source>
        <strain evidence="8 9">AUSMDU00012717</strain>
    </source>
</reference>
<comment type="similarity">
    <text evidence="1 6">Belongs to the carotenoid oxygenase family.</text>
</comment>
<dbReference type="AlphaFoldDB" id="A0A6G9YFK3"/>
<feature type="compositionally biased region" description="Polar residues" evidence="7">
    <location>
        <begin position="1"/>
        <end position="15"/>
    </location>
</feature>
<dbReference type="Proteomes" id="UP000503540">
    <property type="component" value="Chromosome"/>
</dbReference>
<proteinExistence type="inferred from homology"/>
<feature type="binding site" evidence="5">
    <location>
        <position position="152"/>
    </location>
    <ligand>
        <name>Fe cation</name>
        <dbReference type="ChEBI" id="CHEBI:24875"/>
        <note>catalytic</note>
    </ligand>
</feature>
<keyword evidence="4 5" id="KW-0408">Iron</keyword>
<evidence type="ECO:0000256" key="2">
    <source>
        <dbReference type="ARBA" id="ARBA00022723"/>
    </source>
</evidence>
<keyword evidence="9" id="KW-1185">Reference proteome</keyword>
<dbReference type="GO" id="GO:0046872">
    <property type="term" value="F:metal ion binding"/>
    <property type="evidence" value="ECO:0007669"/>
    <property type="project" value="UniProtKB-KW"/>
</dbReference>
<feature type="region of interest" description="Disordered" evidence="7">
    <location>
        <begin position="1"/>
        <end position="27"/>
    </location>
</feature>
<evidence type="ECO:0000313" key="9">
    <source>
        <dbReference type="Proteomes" id="UP000503540"/>
    </source>
</evidence>
<dbReference type="EMBL" id="CP046172">
    <property type="protein sequence ID" value="QIS12009.1"/>
    <property type="molecule type" value="Genomic_DNA"/>
</dbReference>
<dbReference type="GO" id="GO:0016121">
    <property type="term" value="P:carotene catabolic process"/>
    <property type="evidence" value="ECO:0007669"/>
    <property type="project" value="TreeGrafter"/>
</dbReference>